<evidence type="ECO:0000256" key="6">
    <source>
        <dbReference type="SAM" id="MobiDB-lite"/>
    </source>
</evidence>
<dbReference type="InterPro" id="IPR049326">
    <property type="entry name" value="Rhodopsin_dom_fungi"/>
</dbReference>
<gene>
    <name evidence="9" type="ORF">DSL72_004028</name>
</gene>
<dbReference type="AlphaFoldDB" id="A0A8A3P158"/>
<evidence type="ECO:0000313" key="9">
    <source>
        <dbReference type="EMBL" id="QSZ29514.1"/>
    </source>
</evidence>
<keyword evidence="4 7" id="KW-0472">Membrane</keyword>
<dbReference type="OrthoDB" id="5398233at2759"/>
<feature type="transmembrane region" description="Helical" evidence="7">
    <location>
        <begin position="181"/>
        <end position="207"/>
    </location>
</feature>
<feature type="transmembrane region" description="Helical" evidence="7">
    <location>
        <begin position="258"/>
        <end position="275"/>
    </location>
</feature>
<dbReference type="GO" id="GO:0016020">
    <property type="term" value="C:membrane"/>
    <property type="evidence" value="ECO:0007669"/>
    <property type="project" value="UniProtKB-SubCell"/>
</dbReference>
<evidence type="ECO:0000256" key="1">
    <source>
        <dbReference type="ARBA" id="ARBA00004141"/>
    </source>
</evidence>
<evidence type="ECO:0000256" key="2">
    <source>
        <dbReference type="ARBA" id="ARBA00022692"/>
    </source>
</evidence>
<proteinExistence type="inferred from homology"/>
<feature type="domain" description="Rhodopsin" evidence="8">
    <location>
        <begin position="41"/>
        <end position="264"/>
    </location>
</feature>
<comment type="similarity">
    <text evidence="5">Belongs to the SAT4 family.</text>
</comment>
<dbReference type="PANTHER" id="PTHR33048:SF19">
    <property type="entry name" value="MEMBRANE PROTEIN PTH11-LIKE, PUTATIVE (AFU_ORTHOLOGUE AFUA_1G14080)-RELATED"/>
    <property type="match status" value="1"/>
</dbReference>
<feature type="transmembrane region" description="Helical" evidence="7">
    <location>
        <begin position="137"/>
        <end position="158"/>
    </location>
</feature>
<comment type="subcellular location">
    <subcellularLocation>
        <location evidence="1">Membrane</location>
        <topology evidence="1">Multi-pass membrane protein</topology>
    </subcellularLocation>
</comment>
<keyword evidence="10" id="KW-1185">Reference proteome</keyword>
<evidence type="ECO:0000256" key="4">
    <source>
        <dbReference type="ARBA" id="ARBA00023136"/>
    </source>
</evidence>
<dbReference type="PANTHER" id="PTHR33048">
    <property type="entry name" value="PTH11-LIKE INTEGRAL MEMBRANE PROTEIN (AFU_ORTHOLOGUE AFUA_5G11245)"/>
    <property type="match status" value="1"/>
</dbReference>
<accession>A0A8A3P158</accession>
<protein>
    <recommendedName>
        <fullName evidence="8">Rhodopsin domain-containing protein</fullName>
    </recommendedName>
</protein>
<keyword evidence="3 7" id="KW-1133">Transmembrane helix</keyword>
<feature type="transmembrane region" description="Helical" evidence="7">
    <location>
        <begin position="99"/>
        <end position="125"/>
    </location>
</feature>
<name>A0A8A3P158_9HELO</name>
<evidence type="ECO:0000313" key="10">
    <source>
        <dbReference type="Proteomes" id="UP000672032"/>
    </source>
</evidence>
<reference evidence="9" key="1">
    <citation type="submission" date="2020-10" db="EMBL/GenBank/DDBJ databases">
        <title>Genome Sequence of Monilinia vaccinii-corymbosi Sheds Light on Mummy Berry Disease Infection of Blueberry and Mating Type.</title>
        <authorList>
            <person name="Yow A.G."/>
            <person name="Zhang Y."/>
            <person name="Bansal K."/>
            <person name="Eacker S.M."/>
            <person name="Sullivan S."/>
            <person name="Liachko I."/>
            <person name="Cubeta M.A."/>
            <person name="Rollins J.A."/>
            <person name="Ashrafi H."/>
        </authorList>
    </citation>
    <scope>NUCLEOTIDE SEQUENCE</scope>
    <source>
        <strain evidence="9">RL-1</strain>
    </source>
</reference>
<feature type="compositionally biased region" description="Gly residues" evidence="6">
    <location>
        <begin position="345"/>
        <end position="354"/>
    </location>
</feature>
<feature type="transmembrane region" description="Helical" evidence="7">
    <location>
        <begin position="56"/>
        <end position="79"/>
    </location>
</feature>
<evidence type="ECO:0000256" key="7">
    <source>
        <dbReference type="SAM" id="Phobius"/>
    </source>
</evidence>
<dbReference type="Pfam" id="PF20684">
    <property type="entry name" value="Fung_rhodopsin"/>
    <property type="match status" value="1"/>
</dbReference>
<evidence type="ECO:0000259" key="8">
    <source>
        <dbReference type="Pfam" id="PF20684"/>
    </source>
</evidence>
<sequence length="382" mass="43153">MEAIRRYATEAPDQRAWIDTKPTFIVSWWCTCFSIVIILFRNFGRYVRTEKIYLEDGIMMLAITPLLLRMAFVHVILMFGTNNSLALGLTSEDVRKRRIGSQLVLFSRVILWAIKCSISIFLRSLTGPIWQRVHHRLLRYFHIVLAVTFCATIISDVAECQPFTHYWQVIPDPGAQCRQGYAQLFTAGILNIVTNVVLIAFPIPMILKANLSTKIKLRVIIRLALPALCICGTINQLLRVVAHKGDQQTRSLMASFDILLTTMISNASVIGSLLHDRGYKKSKYRTPLYRDITSNTSFSRRTRRTDSDDDLMIPIPELDRKGDVIIPLDVLDHETAKRENDGGREIGAGEGGNGVTRPEQVWAAGGEKAWGIKVTKEFSVTT</sequence>
<dbReference type="Proteomes" id="UP000672032">
    <property type="component" value="Chromosome 1"/>
</dbReference>
<feature type="region of interest" description="Disordered" evidence="6">
    <location>
        <begin position="338"/>
        <end position="358"/>
    </location>
</feature>
<keyword evidence="2 7" id="KW-0812">Transmembrane</keyword>
<evidence type="ECO:0000256" key="3">
    <source>
        <dbReference type="ARBA" id="ARBA00022989"/>
    </source>
</evidence>
<feature type="transmembrane region" description="Helical" evidence="7">
    <location>
        <begin position="219"/>
        <end position="238"/>
    </location>
</feature>
<dbReference type="EMBL" id="CP063405">
    <property type="protein sequence ID" value="QSZ29514.1"/>
    <property type="molecule type" value="Genomic_DNA"/>
</dbReference>
<evidence type="ECO:0000256" key="5">
    <source>
        <dbReference type="ARBA" id="ARBA00038359"/>
    </source>
</evidence>
<organism evidence="9 10">
    <name type="scientific">Monilinia vaccinii-corymbosi</name>
    <dbReference type="NCBI Taxonomy" id="61207"/>
    <lineage>
        <taxon>Eukaryota</taxon>
        <taxon>Fungi</taxon>
        <taxon>Dikarya</taxon>
        <taxon>Ascomycota</taxon>
        <taxon>Pezizomycotina</taxon>
        <taxon>Leotiomycetes</taxon>
        <taxon>Helotiales</taxon>
        <taxon>Sclerotiniaceae</taxon>
        <taxon>Monilinia</taxon>
    </lineage>
</organism>
<dbReference type="InterPro" id="IPR052337">
    <property type="entry name" value="SAT4-like"/>
</dbReference>
<feature type="transmembrane region" description="Helical" evidence="7">
    <location>
        <begin position="25"/>
        <end position="44"/>
    </location>
</feature>